<comment type="caution">
    <text evidence="1">The sequence shown here is derived from an EMBL/GenBank/DDBJ whole genome shotgun (WGS) entry which is preliminary data.</text>
</comment>
<reference evidence="1 2" key="1">
    <citation type="submission" date="2016-10" db="EMBL/GenBank/DDBJ databases">
        <title>Draft genome sequences of four alkaliphilic bacteria belonging to the Anaerobacillus genus.</title>
        <authorList>
            <person name="Bassil N.M."/>
            <person name="Lloyd J.R."/>
        </authorList>
    </citation>
    <scope>NUCLEOTIDE SEQUENCE [LARGE SCALE GENOMIC DNA]</scope>
    <source>
        <strain evidence="1 2">DSM 18345</strain>
    </source>
</reference>
<protein>
    <submittedName>
        <fullName evidence="1">Uncharacterized protein</fullName>
    </submittedName>
</protein>
<dbReference type="Proteomes" id="UP000179524">
    <property type="component" value="Unassembled WGS sequence"/>
</dbReference>
<organism evidence="1 2">
    <name type="scientific">Anaerobacillus alkalilacustris</name>
    <dbReference type="NCBI Taxonomy" id="393763"/>
    <lineage>
        <taxon>Bacteria</taxon>
        <taxon>Bacillati</taxon>
        <taxon>Bacillota</taxon>
        <taxon>Bacilli</taxon>
        <taxon>Bacillales</taxon>
        <taxon>Bacillaceae</taxon>
        <taxon>Anaerobacillus</taxon>
    </lineage>
</organism>
<evidence type="ECO:0000313" key="1">
    <source>
        <dbReference type="EMBL" id="OIJ12668.1"/>
    </source>
</evidence>
<gene>
    <name evidence="1" type="ORF">BKP37_12765</name>
</gene>
<dbReference type="EMBL" id="MLQR01000030">
    <property type="protein sequence ID" value="OIJ12668.1"/>
    <property type="molecule type" value="Genomic_DNA"/>
</dbReference>
<sequence>MEQQNENKFIIDVGMRDGRVISALVNDEQHKELISKFKNFERGPIVAGDLAICGRDIVYVNKAIQLISFEPLKPIETKGFLSRLFG</sequence>
<evidence type="ECO:0000313" key="2">
    <source>
        <dbReference type="Proteomes" id="UP000179524"/>
    </source>
</evidence>
<name>A0A1S2LJF9_9BACI</name>
<keyword evidence="2" id="KW-1185">Reference proteome</keyword>
<accession>A0A1S2LJF9</accession>
<dbReference type="AlphaFoldDB" id="A0A1S2LJF9"/>
<dbReference type="RefSeq" id="WP_071309988.1">
    <property type="nucleotide sequence ID" value="NZ_MLQR01000030.1"/>
</dbReference>
<proteinExistence type="predicted"/>